<reference evidence="2" key="1">
    <citation type="submission" date="2020-10" db="EMBL/GenBank/DDBJ databases">
        <authorList>
            <person name="Gilroy R."/>
        </authorList>
    </citation>
    <scope>NUCLEOTIDE SEQUENCE</scope>
    <source>
        <strain evidence="2">CHK190-19873</strain>
    </source>
</reference>
<dbReference type="Proteomes" id="UP000823935">
    <property type="component" value="Unassembled WGS sequence"/>
</dbReference>
<dbReference type="PANTHER" id="PTHR33295:SF18">
    <property type="entry name" value="AAA+ ATPASE DOMAIN-CONTAINING PROTEIN"/>
    <property type="match status" value="1"/>
</dbReference>
<accession>A0A9D1ESC3</accession>
<dbReference type="InterPro" id="IPR027417">
    <property type="entry name" value="P-loop_NTPase"/>
</dbReference>
<feature type="domain" description="AAA" evidence="1">
    <location>
        <begin position="54"/>
        <end position="178"/>
    </location>
</feature>
<dbReference type="EMBL" id="DVIQ01000024">
    <property type="protein sequence ID" value="HIS30846.1"/>
    <property type="molecule type" value="Genomic_DNA"/>
</dbReference>
<dbReference type="PANTHER" id="PTHR33295">
    <property type="entry name" value="ATPASE"/>
    <property type="match status" value="1"/>
</dbReference>
<dbReference type="Pfam" id="PF13173">
    <property type="entry name" value="AAA_14"/>
    <property type="match status" value="1"/>
</dbReference>
<organism evidence="2 3">
    <name type="scientific">Candidatus Limivivens intestinipullorum</name>
    <dbReference type="NCBI Taxonomy" id="2840858"/>
    <lineage>
        <taxon>Bacteria</taxon>
        <taxon>Bacillati</taxon>
        <taxon>Bacillota</taxon>
        <taxon>Clostridia</taxon>
        <taxon>Lachnospirales</taxon>
        <taxon>Lachnospiraceae</taxon>
        <taxon>Lachnospiraceae incertae sedis</taxon>
        <taxon>Candidatus Limivivens</taxon>
    </lineage>
</organism>
<dbReference type="SUPFAM" id="SSF52540">
    <property type="entry name" value="P-loop containing nucleoside triphosphate hydrolases"/>
    <property type="match status" value="1"/>
</dbReference>
<proteinExistence type="predicted"/>
<dbReference type="AlphaFoldDB" id="A0A9D1ESC3"/>
<reference evidence="2" key="2">
    <citation type="journal article" date="2021" name="PeerJ">
        <title>Extensive microbial diversity within the chicken gut microbiome revealed by metagenomics and culture.</title>
        <authorList>
            <person name="Gilroy R."/>
            <person name="Ravi A."/>
            <person name="Getino M."/>
            <person name="Pursley I."/>
            <person name="Horton D.L."/>
            <person name="Alikhan N.F."/>
            <person name="Baker D."/>
            <person name="Gharbi K."/>
            <person name="Hall N."/>
            <person name="Watson M."/>
            <person name="Adriaenssens E.M."/>
            <person name="Foster-Nyarko E."/>
            <person name="Jarju S."/>
            <person name="Secka A."/>
            <person name="Antonio M."/>
            <person name="Oren A."/>
            <person name="Chaudhuri R.R."/>
            <person name="La Ragione R."/>
            <person name="Hildebrand F."/>
            <person name="Pallen M.J."/>
        </authorList>
    </citation>
    <scope>NUCLEOTIDE SEQUENCE</scope>
    <source>
        <strain evidence="2">CHK190-19873</strain>
    </source>
</reference>
<evidence type="ECO:0000313" key="2">
    <source>
        <dbReference type="EMBL" id="HIS30846.1"/>
    </source>
</evidence>
<comment type="caution">
    <text evidence="2">The sequence shown here is derived from an EMBL/GenBank/DDBJ whole genome shotgun (WGS) entry which is preliminary data.</text>
</comment>
<dbReference type="InterPro" id="IPR041682">
    <property type="entry name" value="AAA_14"/>
</dbReference>
<protein>
    <submittedName>
        <fullName evidence="2">AAA family ATPase</fullName>
    </submittedName>
</protein>
<gene>
    <name evidence="2" type="ORF">IAB44_04745</name>
</gene>
<evidence type="ECO:0000259" key="1">
    <source>
        <dbReference type="Pfam" id="PF13173"/>
    </source>
</evidence>
<evidence type="ECO:0000313" key="3">
    <source>
        <dbReference type="Proteomes" id="UP000823935"/>
    </source>
</evidence>
<sequence>MAPKAEEVSRMPEYDKIDVFRGDELKTVVFDEKRDCFPELMRFLLEDRPEYAGKICALYGLRRTGKTVLMYQCIRELPLEARQEAAYILCHRGSEVLELRRAMKDLMEDGFRYFFIDEVTYLRDFQTYGNVLSDYFEAKGAKIVIAGTDSLGIRLAEADILFDRVFQIHTSVIPYGEFSRLLGGKTVQEYIEFGGTLVHGPYKPEVFWEDYQNSAIIENILHSLEGSEESRRYGAALTELYSREELVSVINKMINKFSYFVTVKAVEKSYRSAPLYAGVHNMPDVPYDEYLDLAKINQATKRALGIKDKEEMETDLSPRHLEEIKAYLKDLELFLEVPSYESLKQGIRNENLEIFLQPGMVYAHAEKLIQQLEKDETWSRECGISKRRQFLLRTENFVKGILLENIVIAETYLAFRKIAPERYYVSQLATRLPSGEYAEADMIVADQENDEAYLFEIKYSSNSTEEQTRHLRNPNLIRYASENFGQVKGRAVLYNGPDEKEEEEIPYLNAGNFLEDVYSMQRRGEWSFGRWFPEDAERQRDGEEIGKCR</sequence>
<name>A0A9D1ESC3_9FIRM</name>